<feature type="domain" description="Nephrocystin 3-like N-terminal" evidence="5">
    <location>
        <begin position="202"/>
        <end position="369"/>
    </location>
</feature>
<feature type="repeat" description="ANK" evidence="3">
    <location>
        <begin position="1252"/>
        <end position="1284"/>
    </location>
</feature>
<dbReference type="Pfam" id="PF12796">
    <property type="entry name" value="Ank_2"/>
    <property type="match status" value="4"/>
</dbReference>
<feature type="repeat" description="ANK" evidence="3">
    <location>
        <begin position="891"/>
        <end position="923"/>
    </location>
</feature>
<evidence type="ECO:0000256" key="1">
    <source>
        <dbReference type="ARBA" id="ARBA00022737"/>
    </source>
</evidence>
<feature type="repeat" description="ANK" evidence="3">
    <location>
        <begin position="1185"/>
        <end position="1217"/>
    </location>
</feature>
<dbReference type="InterPro" id="IPR056884">
    <property type="entry name" value="NPHP3-like_N"/>
</dbReference>
<feature type="repeat" description="ANK" evidence="3">
    <location>
        <begin position="1285"/>
        <end position="1317"/>
    </location>
</feature>
<feature type="repeat" description="ANK" evidence="3">
    <location>
        <begin position="707"/>
        <end position="735"/>
    </location>
</feature>
<dbReference type="PRINTS" id="PR01415">
    <property type="entry name" value="ANKYRIN"/>
</dbReference>
<evidence type="ECO:0000256" key="3">
    <source>
        <dbReference type="PROSITE-ProRule" id="PRU00023"/>
    </source>
</evidence>
<evidence type="ECO:0000259" key="5">
    <source>
        <dbReference type="Pfam" id="PF24883"/>
    </source>
</evidence>
<evidence type="ECO:0000313" key="7">
    <source>
        <dbReference type="Proteomes" id="UP001358417"/>
    </source>
</evidence>
<dbReference type="PROSITE" id="PS50088">
    <property type="entry name" value="ANK_REPEAT"/>
    <property type="match status" value="11"/>
</dbReference>
<dbReference type="PANTHER" id="PTHR24198:SF165">
    <property type="entry name" value="ANKYRIN REPEAT-CONTAINING PROTEIN-RELATED"/>
    <property type="match status" value="1"/>
</dbReference>
<dbReference type="InterPro" id="IPR002110">
    <property type="entry name" value="Ankyrin_rpt"/>
</dbReference>
<dbReference type="SMART" id="SM00248">
    <property type="entry name" value="ANK"/>
    <property type="match status" value="16"/>
</dbReference>
<feature type="repeat" description="ANK" evidence="3">
    <location>
        <begin position="1218"/>
        <end position="1245"/>
    </location>
</feature>
<dbReference type="SUPFAM" id="SSF48403">
    <property type="entry name" value="Ankyrin repeat"/>
    <property type="match status" value="2"/>
</dbReference>
<feature type="repeat" description="ANK" evidence="3">
    <location>
        <begin position="957"/>
        <end position="989"/>
    </location>
</feature>
<reference evidence="6 7" key="1">
    <citation type="submission" date="2023-08" db="EMBL/GenBank/DDBJ databases">
        <title>Black Yeasts Isolated from many extreme environments.</title>
        <authorList>
            <person name="Coleine C."/>
            <person name="Stajich J.E."/>
            <person name="Selbmann L."/>
        </authorList>
    </citation>
    <scope>NUCLEOTIDE SEQUENCE [LARGE SCALE GENOMIC DNA]</scope>
    <source>
        <strain evidence="6 7">CCFEE 5792</strain>
    </source>
</reference>
<sequence>MAEPLSLIASLIAVAQISGEIISLCYNYRSGIKGADANVTRLTSEVKSVRDIIENLIKVVDEQPPQDSQVEAIASLATPGGPLTQALDELQQLEIKLRPASGWRAVGKLLKWPLSEPEVVKTLDRINRLNTTLALAASTDHLKIAIAHRAETKAIKDDTSALLQHQDSTQDKKDRKTIFQWLNAPNAETNLIVARSKRCASTGGWILNDPNYQRWLDTPQSLLWVSGIPGGGKTILCASMIEDIVAKNPQSPRTATVYFFVDSNDHTKRNVLGFLKSVLLQLAATSLTVYWKLKSYHDELADKQSHQQASPPTEDRLLEIFKDSIMCYQTFYLIIDALDESSAVEDFLHMVKSLREINHTQIWQLVTSRPTGIITSAMESISPVNISLDSAVVQVDIETYVERSVTTMAHSKKWPSNLSSEVRTELTNRACGMFRWVDCQLESLRKLHKPLAVRKSLRSIPATLDETYERSVETVPDDNLEDAQILLEWILASFRPLRLNEVSEVLAFDWEIPPHFHHSYRLPNLSDVFSICGDFFIALVNEDKDQLSIGVGFAHSSVRDFLLSERRQQCQSRLALCLPDAHTCMAKICLTYLLTITDRITDPIKLNADFPLSEYAARYWVDHYHAASDKTSLVPLVVSLLDGRRKSNLINCLQLCENDKRWEWQQDSDETASPIYYASLMGLAEVVTHMLQSGESPNEFLRWYNPPLSAAVSSGYLPIVKLLLESGADPNLWHEFHGTTALIKSAEHGRDDIVRALLYHGTKVAAAVPLLNTALTEAVQRGHLGTVRLLLDAGANPLHGNGVVFYQMMREGHTAIYQLLMERIPRDRRPVSLYSDMAVRAIRSGHPAITQLLFENGAVATEKTLWAAAFVGNIELVRELLRQGIDAAGIEEFRPLQEAAGSGSLEVLEELLATGVDVNAHDEYGSTALAAAATHGHVSIVQKLVDRGAIDNVSHGYSNTALHYAALGGETSIVETLLQYGQLTNVYGTVTGHSSANLFTLVLHDACQSEKIPLVQMMLDRGADVNAISEEYLSPISTALGCRNRDLVELLLNHGASANGSDEEWDSPLIGAVYTGILEIVKLLLNRGADISDEVKSGALLKAVDRGEVKMITPLLKSLDQNSKSYSQMEIRALEEAIFRPPRHRRQQPVFAECVKVFLDHGIDPNTRFIGLGRESATGLDRESKPKHAIHHAAWHGNIKTIQTLAAAGADIDAKTAEGLTALHEASRTGDFRLIMALVDDMGADPRPKLIDGNEPIHLAAQEGREIAVRVLIERGADVNVLNGRGLSPLHMAADNAKWEAVQTLLWFGADPRLETYEARSTPLELAETLLLGPSLEPNYDGSSEIWEFKVQKTIQVLKKHMSAE</sequence>
<feature type="chain" id="PRO_5044024152" description="Nephrocystin 3-like N-terminal domain-containing protein" evidence="4">
    <location>
        <begin position="20"/>
        <end position="1365"/>
    </location>
</feature>
<comment type="caution">
    <text evidence="6">The sequence shown here is derived from an EMBL/GenBank/DDBJ whole genome shotgun (WGS) entry which is preliminary data.</text>
</comment>
<evidence type="ECO:0000256" key="4">
    <source>
        <dbReference type="SAM" id="SignalP"/>
    </source>
</evidence>
<dbReference type="PROSITE" id="PS50297">
    <property type="entry name" value="ANK_REP_REGION"/>
    <property type="match status" value="8"/>
</dbReference>
<feature type="repeat" description="ANK" evidence="3">
    <location>
        <begin position="1003"/>
        <end position="1030"/>
    </location>
</feature>
<gene>
    <name evidence="6" type="ORF">LTR84_001727</name>
</gene>
<protein>
    <recommendedName>
        <fullName evidence="5">Nephrocystin 3-like N-terminal domain-containing protein</fullName>
    </recommendedName>
</protein>
<dbReference type="InterPro" id="IPR027417">
    <property type="entry name" value="P-loop_NTPase"/>
</dbReference>
<dbReference type="Pfam" id="PF24883">
    <property type="entry name" value="NPHP3_N"/>
    <property type="match status" value="1"/>
</dbReference>
<dbReference type="GeneID" id="89969943"/>
<dbReference type="PANTHER" id="PTHR24198">
    <property type="entry name" value="ANKYRIN REPEAT AND PROTEIN KINASE DOMAIN-CONTAINING PROTEIN"/>
    <property type="match status" value="1"/>
</dbReference>
<evidence type="ECO:0000313" key="6">
    <source>
        <dbReference type="EMBL" id="KAK5053766.1"/>
    </source>
</evidence>
<dbReference type="Pfam" id="PF00023">
    <property type="entry name" value="Ank"/>
    <property type="match status" value="1"/>
</dbReference>
<feature type="repeat" description="ANK" evidence="3">
    <location>
        <begin position="1064"/>
        <end position="1096"/>
    </location>
</feature>
<dbReference type="Gene3D" id="1.25.40.20">
    <property type="entry name" value="Ankyrin repeat-containing domain"/>
    <property type="match status" value="3"/>
</dbReference>
<feature type="repeat" description="ANK" evidence="3">
    <location>
        <begin position="1031"/>
        <end position="1063"/>
    </location>
</feature>
<evidence type="ECO:0000256" key="2">
    <source>
        <dbReference type="ARBA" id="ARBA00023043"/>
    </source>
</evidence>
<keyword evidence="7" id="KW-1185">Reference proteome</keyword>
<dbReference type="Proteomes" id="UP001358417">
    <property type="component" value="Unassembled WGS sequence"/>
</dbReference>
<accession>A0AAV9NDV3</accession>
<organism evidence="6 7">
    <name type="scientific">Exophiala bonariae</name>
    <dbReference type="NCBI Taxonomy" id="1690606"/>
    <lineage>
        <taxon>Eukaryota</taxon>
        <taxon>Fungi</taxon>
        <taxon>Dikarya</taxon>
        <taxon>Ascomycota</taxon>
        <taxon>Pezizomycotina</taxon>
        <taxon>Eurotiomycetes</taxon>
        <taxon>Chaetothyriomycetidae</taxon>
        <taxon>Chaetothyriales</taxon>
        <taxon>Herpotrichiellaceae</taxon>
        <taxon>Exophiala</taxon>
    </lineage>
</organism>
<keyword evidence="1" id="KW-0677">Repeat</keyword>
<keyword evidence="4" id="KW-0732">Signal</keyword>
<dbReference type="Gene3D" id="3.40.50.300">
    <property type="entry name" value="P-loop containing nucleotide triphosphate hydrolases"/>
    <property type="match status" value="1"/>
</dbReference>
<feature type="signal peptide" evidence="4">
    <location>
        <begin position="1"/>
        <end position="19"/>
    </location>
</feature>
<feature type="repeat" description="ANK" evidence="3">
    <location>
        <begin position="924"/>
        <end position="956"/>
    </location>
</feature>
<dbReference type="RefSeq" id="XP_064706891.1">
    <property type="nucleotide sequence ID" value="XM_064845346.1"/>
</dbReference>
<keyword evidence="2 3" id="KW-0040">ANK repeat</keyword>
<dbReference type="EMBL" id="JAVRRD010000011">
    <property type="protein sequence ID" value="KAK5053766.1"/>
    <property type="molecule type" value="Genomic_DNA"/>
</dbReference>
<proteinExistence type="predicted"/>
<name>A0AAV9NDV3_9EURO</name>
<dbReference type="SUPFAM" id="SSF52540">
    <property type="entry name" value="P-loop containing nucleoside triphosphate hydrolases"/>
    <property type="match status" value="1"/>
</dbReference>
<dbReference type="InterPro" id="IPR036770">
    <property type="entry name" value="Ankyrin_rpt-contain_sf"/>
</dbReference>